<dbReference type="STRING" id="88036.D8RV64"/>
<keyword evidence="6" id="KW-1185">Reference proteome</keyword>
<dbReference type="GO" id="GO:0048046">
    <property type="term" value="C:apoplast"/>
    <property type="evidence" value="ECO:0007669"/>
    <property type="project" value="UniProtKB-SubCell"/>
</dbReference>
<keyword evidence="3 4" id="KW-0964">Secreted</keyword>
<dbReference type="GO" id="GO:0009699">
    <property type="term" value="P:phenylpropanoid biosynthetic process"/>
    <property type="evidence" value="ECO:0007669"/>
    <property type="project" value="UniProtKB-ARBA"/>
</dbReference>
<dbReference type="InterPro" id="IPR004265">
    <property type="entry name" value="Dirigent"/>
</dbReference>
<comment type="similarity">
    <text evidence="1 4">Belongs to the plant dirigent protein family.</text>
</comment>
<evidence type="ECO:0000256" key="3">
    <source>
        <dbReference type="ARBA" id="ARBA00022525"/>
    </source>
</evidence>
<dbReference type="Proteomes" id="UP000001514">
    <property type="component" value="Unassembled WGS sequence"/>
</dbReference>
<dbReference type="Gramene" id="EFJ23718">
    <property type="protein sequence ID" value="EFJ23718"/>
    <property type="gene ID" value="SELMODRAFT_59090"/>
</dbReference>
<reference evidence="5 6" key="1">
    <citation type="journal article" date="2011" name="Science">
        <title>The Selaginella genome identifies genetic changes associated with the evolution of vascular plants.</title>
        <authorList>
            <person name="Banks J.A."/>
            <person name="Nishiyama T."/>
            <person name="Hasebe M."/>
            <person name="Bowman J.L."/>
            <person name="Gribskov M."/>
            <person name="dePamphilis C."/>
            <person name="Albert V.A."/>
            <person name="Aono N."/>
            <person name="Aoyama T."/>
            <person name="Ambrose B.A."/>
            <person name="Ashton N.W."/>
            <person name="Axtell M.J."/>
            <person name="Barker E."/>
            <person name="Barker M.S."/>
            <person name="Bennetzen J.L."/>
            <person name="Bonawitz N.D."/>
            <person name="Chapple C."/>
            <person name="Cheng C."/>
            <person name="Correa L.G."/>
            <person name="Dacre M."/>
            <person name="DeBarry J."/>
            <person name="Dreyer I."/>
            <person name="Elias M."/>
            <person name="Engstrom E.M."/>
            <person name="Estelle M."/>
            <person name="Feng L."/>
            <person name="Finet C."/>
            <person name="Floyd S.K."/>
            <person name="Frommer W.B."/>
            <person name="Fujita T."/>
            <person name="Gramzow L."/>
            <person name="Gutensohn M."/>
            <person name="Harholt J."/>
            <person name="Hattori M."/>
            <person name="Heyl A."/>
            <person name="Hirai T."/>
            <person name="Hiwatashi Y."/>
            <person name="Ishikawa M."/>
            <person name="Iwata M."/>
            <person name="Karol K.G."/>
            <person name="Koehler B."/>
            <person name="Kolukisaoglu U."/>
            <person name="Kubo M."/>
            <person name="Kurata T."/>
            <person name="Lalonde S."/>
            <person name="Li K."/>
            <person name="Li Y."/>
            <person name="Litt A."/>
            <person name="Lyons E."/>
            <person name="Manning G."/>
            <person name="Maruyama T."/>
            <person name="Michael T.P."/>
            <person name="Mikami K."/>
            <person name="Miyazaki S."/>
            <person name="Morinaga S."/>
            <person name="Murata T."/>
            <person name="Mueller-Roeber B."/>
            <person name="Nelson D.R."/>
            <person name="Obara M."/>
            <person name="Oguri Y."/>
            <person name="Olmstead R.G."/>
            <person name="Onodera N."/>
            <person name="Petersen B.L."/>
            <person name="Pils B."/>
            <person name="Prigge M."/>
            <person name="Rensing S.A."/>
            <person name="Riano-Pachon D.M."/>
            <person name="Roberts A.W."/>
            <person name="Sato Y."/>
            <person name="Scheller H.V."/>
            <person name="Schulz B."/>
            <person name="Schulz C."/>
            <person name="Shakirov E.V."/>
            <person name="Shibagaki N."/>
            <person name="Shinohara N."/>
            <person name="Shippen D.E."/>
            <person name="Soerensen I."/>
            <person name="Sotooka R."/>
            <person name="Sugimoto N."/>
            <person name="Sugita M."/>
            <person name="Sumikawa N."/>
            <person name="Tanurdzic M."/>
            <person name="Theissen G."/>
            <person name="Ulvskov P."/>
            <person name="Wakazuki S."/>
            <person name="Weng J.K."/>
            <person name="Willats W.W."/>
            <person name="Wipf D."/>
            <person name="Wolf P.G."/>
            <person name="Yang L."/>
            <person name="Zimmer A.D."/>
            <person name="Zhu Q."/>
            <person name="Mitros T."/>
            <person name="Hellsten U."/>
            <person name="Loque D."/>
            <person name="Otillar R."/>
            <person name="Salamov A."/>
            <person name="Schmutz J."/>
            <person name="Shapiro H."/>
            <person name="Lindquist E."/>
            <person name="Lucas S."/>
            <person name="Rokhsar D."/>
            <person name="Grigoriev I.V."/>
        </authorList>
    </citation>
    <scope>NUCLEOTIDE SEQUENCE [LARGE SCALE GENOMIC DNA]</scope>
</reference>
<dbReference type="OMA" id="YAIISTN"/>
<comment type="subcellular location">
    <subcellularLocation>
        <location evidence="4">Secreted</location>
        <location evidence="4">Extracellular space</location>
        <location evidence="4">Apoplast</location>
    </subcellularLocation>
</comment>
<dbReference type="EMBL" id="GL377591">
    <property type="protein sequence ID" value="EFJ23718.1"/>
    <property type="molecule type" value="Genomic_DNA"/>
</dbReference>
<dbReference type="KEGG" id="smo:SELMODRAFT_59090"/>
<evidence type="ECO:0000256" key="1">
    <source>
        <dbReference type="ARBA" id="ARBA00010746"/>
    </source>
</evidence>
<keyword evidence="4" id="KW-0052">Apoplast</keyword>
<dbReference type="OrthoDB" id="1864232at2759"/>
<comment type="subunit">
    <text evidence="2 4">Homodimer.</text>
</comment>
<dbReference type="InterPro" id="IPR044859">
    <property type="entry name" value="Allene_oxi_cyc_Dirigent"/>
</dbReference>
<comment type="function">
    <text evidence="4">Dirigent proteins impart stereoselectivity on the phenoxy radical-coupling reaction, yielding optically active lignans from two molecules of coniferyl alcohol in the biosynthesis of lignans, flavonolignans, and alkaloids and thus plays a central role in plant secondary metabolism.</text>
</comment>
<evidence type="ECO:0000313" key="5">
    <source>
        <dbReference type="EMBL" id="EFJ23718.1"/>
    </source>
</evidence>
<sequence>TRLHFFMHDMVNLQNPANATTALVAGPKNNLATLASLGSVMVIDDKLTEGPSPDSPLVGRAQGFYMSDSTSISSLGLFITFTAVLNNGTISLHGQDNVLDREREIAVIGGTGAFRSAAGYAIISTNKMIPPLSVILDVQVFL</sequence>
<proteinExistence type="inferred from homology"/>
<dbReference type="Pfam" id="PF03018">
    <property type="entry name" value="Dirigent"/>
    <property type="match status" value="1"/>
</dbReference>
<dbReference type="HOGENOM" id="CLU_087111_2_0_1"/>
<dbReference type="InParanoid" id="D8RV64"/>
<evidence type="ECO:0000256" key="2">
    <source>
        <dbReference type="ARBA" id="ARBA00011738"/>
    </source>
</evidence>
<evidence type="ECO:0000313" key="6">
    <source>
        <dbReference type="Proteomes" id="UP000001514"/>
    </source>
</evidence>
<organism evidence="6">
    <name type="scientific">Selaginella moellendorffii</name>
    <name type="common">Spikemoss</name>
    <dbReference type="NCBI Taxonomy" id="88036"/>
    <lineage>
        <taxon>Eukaryota</taxon>
        <taxon>Viridiplantae</taxon>
        <taxon>Streptophyta</taxon>
        <taxon>Embryophyta</taxon>
        <taxon>Tracheophyta</taxon>
        <taxon>Lycopodiopsida</taxon>
        <taxon>Selaginellales</taxon>
        <taxon>Selaginellaceae</taxon>
        <taxon>Selaginella</taxon>
    </lineage>
</organism>
<gene>
    <name evidence="5" type="ORF">SELMODRAFT_59090</name>
</gene>
<protein>
    <recommendedName>
        <fullName evidence="4">Dirigent protein</fullName>
    </recommendedName>
</protein>
<feature type="non-terminal residue" evidence="5">
    <location>
        <position position="142"/>
    </location>
</feature>
<evidence type="ECO:0000256" key="4">
    <source>
        <dbReference type="RuleBase" id="RU363099"/>
    </source>
</evidence>
<name>D8RV64_SELML</name>
<dbReference type="eggNOG" id="ENOG502RZHY">
    <property type="taxonomic scope" value="Eukaryota"/>
</dbReference>
<dbReference type="Gene3D" id="2.40.480.10">
    <property type="entry name" value="Allene oxide cyclase-like"/>
    <property type="match status" value="1"/>
</dbReference>
<accession>D8RV64</accession>
<dbReference type="PANTHER" id="PTHR21495">
    <property type="entry name" value="NUCLEOPORIN-RELATED"/>
    <property type="match status" value="1"/>
</dbReference>
<dbReference type="AlphaFoldDB" id="D8RV64"/>
<feature type="non-terminal residue" evidence="5">
    <location>
        <position position="1"/>
    </location>
</feature>